<dbReference type="EMBL" id="FO904940">
    <property type="protein sequence ID" value="CDP28870.1"/>
    <property type="molecule type" value="Genomic_DNA"/>
</dbReference>
<feature type="transmembrane region" description="Helical" evidence="1">
    <location>
        <begin position="124"/>
        <end position="141"/>
    </location>
</feature>
<accession>B2AEC8</accession>
<dbReference type="VEuPathDB" id="FungiDB:PODANS_5_3010"/>
<keyword evidence="1" id="KW-0812">Transmembrane</keyword>
<reference evidence="4" key="3">
    <citation type="journal article" date="2014" name="Genetics">
        <title>Maintaining two mating types: Structure of the mating type locus and its role in heterokaryosis in Podospora anserina.</title>
        <authorList>
            <person name="Grognet P."/>
            <person name="Bidard F."/>
            <person name="Kuchly C."/>
            <person name="Tong L.C.H."/>
            <person name="Coppin E."/>
            <person name="Benkhali J.A."/>
            <person name="Couloux A."/>
            <person name="Wincker P."/>
            <person name="Debuchy R."/>
            <person name="Silar P."/>
        </authorList>
    </citation>
    <scope>GENOME REANNOTATION</scope>
    <source>
        <strain evidence="4">S / ATCC MYA-4624 / DSM 980 / FGSC 10383</strain>
    </source>
</reference>
<reference evidence="2 4" key="1">
    <citation type="journal article" date="2008" name="Genome Biol.">
        <title>The genome sequence of the model ascomycete fungus Podospora anserina.</title>
        <authorList>
            <person name="Espagne E."/>
            <person name="Lespinet O."/>
            <person name="Malagnac F."/>
            <person name="Da Silva C."/>
            <person name="Jaillon O."/>
            <person name="Porcel B.M."/>
            <person name="Couloux A."/>
            <person name="Aury J.-M."/>
            <person name="Segurens B."/>
            <person name="Poulain J."/>
            <person name="Anthouard V."/>
            <person name="Grossetete S."/>
            <person name="Khalili H."/>
            <person name="Coppin E."/>
            <person name="Dequard-Chablat M."/>
            <person name="Picard M."/>
            <person name="Contamine V."/>
            <person name="Arnaise S."/>
            <person name="Bourdais A."/>
            <person name="Berteaux-Lecellier V."/>
            <person name="Gautheret D."/>
            <person name="de Vries R.P."/>
            <person name="Battaglia E."/>
            <person name="Coutinho P.M."/>
            <person name="Danchin E.G.J."/>
            <person name="Henrissat B."/>
            <person name="El Khoury R."/>
            <person name="Sainsard-Chanet A."/>
            <person name="Boivin A."/>
            <person name="Pinan-Lucarre B."/>
            <person name="Sellem C.H."/>
            <person name="Debuchy R."/>
            <person name="Wincker P."/>
            <person name="Weissenbach J."/>
            <person name="Silar P."/>
        </authorList>
    </citation>
    <scope>NUCLEOTIDE SEQUENCE [LARGE SCALE GENOMIC DNA]</scope>
    <source>
        <strain evidence="4">S / ATCC MYA-4624 / DSM 980 / FGSC 10383</strain>
        <strain evidence="2">S mat+</strain>
    </source>
</reference>
<dbReference type="RefSeq" id="XP_001904017.1">
    <property type="nucleotide sequence ID" value="XM_001903982.1"/>
</dbReference>
<protein>
    <submittedName>
        <fullName evidence="2">Podospora anserina S mat+ genomic DNA chromosome 5, supercontig 1</fullName>
    </submittedName>
</protein>
<dbReference type="HOGENOM" id="CLU_1540716_0_0_1"/>
<dbReference type="Proteomes" id="UP000001197">
    <property type="component" value="Chromosome 5"/>
</dbReference>
<feature type="transmembrane region" description="Helical" evidence="1">
    <location>
        <begin position="86"/>
        <end position="104"/>
    </location>
</feature>
<keyword evidence="1" id="KW-0472">Membrane</keyword>
<evidence type="ECO:0000313" key="3">
    <source>
        <dbReference type="EMBL" id="CDP28870.1"/>
    </source>
</evidence>
<dbReference type="AlphaFoldDB" id="B2AEC8"/>
<keyword evidence="4" id="KW-1185">Reference proteome</keyword>
<reference evidence="2" key="2">
    <citation type="submission" date="2008-07" db="EMBL/GenBank/DDBJ databases">
        <authorList>
            <person name="Genoscope - CEA"/>
        </authorList>
    </citation>
    <scope>NUCLEOTIDE SEQUENCE</scope>
    <source>
        <strain evidence="2">S mat+</strain>
    </source>
</reference>
<evidence type="ECO:0000313" key="4">
    <source>
        <dbReference type="Proteomes" id="UP000001197"/>
    </source>
</evidence>
<evidence type="ECO:0000313" key="2">
    <source>
        <dbReference type="EMBL" id="CAP61794.1"/>
    </source>
</evidence>
<proteinExistence type="predicted"/>
<dbReference type="GeneID" id="6188299"/>
<organism evidence="2">
    <name type="scientific">Podospora anserina (strain S / ATCC MYA-4624 / DSM 980 / FGSC 10383)</name>
    <name type="common">Pleurage anserina</name>
    <dbReference type="NCBI Taxonomy" id="515849"/>
    <lineage>
        <taxon>Eukaryota</taxon>
        <taxon>Fungi</taxon>
        <taxon>Dikarya</taxon>
        <taxon>Ascomycota</taxon>
        <taxon>Pezizomycotina</taxon>
        <taxon>Sordariomycetes</taxon>
        <taxon>Sordariomycetidae</taxon>
        <taxon>Sordariales</taxon>
        <taxon>Podosporaceae</taxon>
        <taxon>Podospora</taxon>
        <taxon>Podospora anserina</taxon>
    </lineage>
</organism>
<sequence length="174" mass="18860">MRRAEQRYSRYYCSIVLDTEWVSIRGVAFGCRPKLQAWEWRAVRRLSGATLFRRCGVVVPTSAPLRAAGTNGGGGMLRAWRKRPNYSGCAFLLQTIFLASGAAGKQPPQTAPAADETGVGALDALARMLSGTLFILMPVAVPTPWLARHPKSWAALLLDDASTLASSLLLLLTD</sequence>
<reference evidence="3" key="4">
    <citation type="submission" date="2015-04" db="EMBL/GenBank/DDBJ databases">
        <title>Maintaining two mating types: Structure of the mating type locus and its role in heterokaryosis in Podospora anserina.</title>
        <authorList>
            <person name="Grognet P."/>
            <person name="Bidard F."/>
            <person name="Kuchly C."/>
            <person name="Chan Ho Tong L."/>
            <person name="Coppin E."/>
            <person name="Ait Benkhali J."/>
            <person name="Couloux A."/>
            <person name="Wincker P."/>
            <person name="Debuchy R."/>
            <person name="Silar P."/>
        </authorList>
    </citation>
    <scope>NUCLEOTIDE SEQUENCE</scope>
</reference>
<gene>
    <name evidence="2" type="ORF">PODANS_5_3010</name>
</gene>
<dbReference type="KEGG" id="pan:PODANSg1034"/>
<dbReference type="EMBL" id="CU633457">
    <property type="protein sequence ID" value="CAP61794.1"/>
    <property type="molecule type" value="Genomic_DNA"/>
</dbReference>
<name>B2AEC8_PODAN</name>
<evidence type="ECO:0000256" key="1">
    <source>
        <dbReference type="SAM" id="Phobius"/>
    </source>
</evidence>
<keyword evidence="1" id="KW-1133">Transmembrane helix</keyword>